<proteinExistence type="predicted"/>
<keyword evidence="3" id="KW-1185">Reference proteome</keyword>
<dbReference type="AlphaFoldDB" id="A0A4U8UJL3"/>
<gene>
    <name evidence="2" type="ORF">L596_000112</name>
</gene>
<evidence type="ECO:0000313" key="2">
    <source>
        <dbReference type="EMBL" id="TMS32245.1"/>
    </source>
</evidence>
<keyword evidence="1" id="KW-0175">Coiled coil</keyword>
<comment type="caution">
    <text evidence="2">The sequence shown here is derived from an EMBL/GenBank/DDBJ whole genome shotgun (WGS) entry which is preliminary data.</text>
</comment>
<feature type="coiled-coil region" evidence="1">
    <location>
        <begin position="7"/>
        <end position="48"/>
    </location>
</feature>
<reference evidence="2 3" key="2">
    <citation type="journal article" date="2019" name="G3 (Bethesda)">
        <title>Hybrid Assembly of the Genome of the Entomopathogenic Nematode Steinernema carpocapsae Identifies the X-Chromosome.</title>
        <authorList>
            <person name="Serra L."/>
            <person name="Macchietto M."/>
            <person name="Macias-Munoz A."/>
            <person name="McGill C.J."/>
            <person name="Rodriguez I.M."/>
            <person name="Rodriguez B."/>
            <person name="Murad R."/>
            <person name="Mortazavi A."/>
        </authorList>
    </citation>
    <scope>NUCLEOTIDE SEQUENCE [LARGE SCALE GENOMIC DNA]</scope>
    <source>
        <strain evidence="2 3">ALL</strain>
    </source>
</reference>
<protein>
    <submittedName>
        <fullName evidence="2">Uncharacterized protein</fullName>
    </submittedName>
</protein>
<name>A0A4U8UJL3_STECR</name>
<accession>A0A4U8UJL3</accession>
<dbReference type="EMBL" id="AZBU02000001">
    <property type="protein sequence ID" value="TMS32245.1"/>
    <property type="molecule type" value="Genomic_DNA"/>
</dbReference>
<sequence>MDYKTMFKLMEQEVADLKVRLKTVEASHANLEEKLMNSELELVEEKHAHTETKVKLHEATTELKQSLEQHYNNLSMIRHLTDIGQMTIRTKIGQQSEDNVQI</sequence>
<dbReference type="Proteomes" id="UP000298663">
    <property type="component" value="Chromosome X"/>
</dbReference>
<organism evidence="2 3">
    <name type="scientific">Steinernema carpocapsae</name>
    <name type="common">Entomopathogenic nematode</name>
    <dbReference type="NCBI Taxonomy" id="34508"/>
    <lineage>
        <taxon>Eukaryota</taxon>
        <taxon>Metazoa</taxon>
        <taxon>Ecdysozoa</taxon>
        <taxon>Nematoda</taxon>
        <taxon>Chromadorea</taxon>
        <taxon>Rhabditida</taxon>
        <taxon>Tylenchina</taxon>
        <taxon>Panagrolaimomorpha</taxon>
        <taxon>Strongyloidoidea</taxon>
        <taxon>Steinernematidae</taxon>
        <taxon>Steinernema</taxon>
    </lineage>
</organism>
<reference evidence="2 3" key="1">
    <citation type="journal article" date="2015" name="Genome Biol.">
        <title>Comparative genomics of Steinernema reveals deeply conserved gene regulatory networks.</title>
        <authorList>
            <person name="Dillman A.R."/>
            <person name="Macchietto M."/>
            <person name="Porter C.F."/>
            <person name="Rogers A."/>
            <person name="Williams B."/>
            <person name="Antoshechkin I."/>
            <person name="Lee M.M."/>
            <person name="Goodwin Z."/>
            <person name="Lu X."/>
            <person name="Lewis E.E."/>
            <person name="Goodrich-Blair H."/>
            <person name="Stock S.P."/>
            <person name="Adams B.J."/>
            <person name="Sternberg P.W."/>
            <person name="Mortazavi A."/>
        </authorList>
    </citation>
    <scope>NUCLEOTIDE SEQUENCE [LARGE SCALE GENOMIC DNA]</scope>
    <source>
        <strain evidence="2 3">ALL</strain>
    </source>
</reference>
<evidence type="ECO:0000313" key="3">
    <source>
        <dbReference type="Proteomes" id="UP000298663"/>
    </source>
</evidence>
<dbReference type="EMBL" id="CM016762">
    <property type="protein sequence ID" value="TMS32245.1"/>
    <property type="molecule type" value="Genomic_DNA"/>
</dbReference>
<evidence type="ECO:0000256" key="1">
    <source>
        <dbReference type="SAM" id="Coils"/>
    </source>
</evidence>